<reference evidence="1" key="1">
    <citation type="submission" date="2020-04" db="EMBL/GenBank/DDBJ databases">
        <authorList>
            <person name="Chiriac C."/>
            <person name="Salcher M."/>
            <person name="Ghai R."/>
            <person name="Kavagutti S V."/>
        </authorList>
    </citation>
    <scope>NUCLEOTIDE SEQUENCE</scope>
</reference>
<name>A0A6J5LKE6_9CAUD</name>
<evidence type="ECO:0000313" key="1">
    <source>
        <dbReference type="EMBL" id="CAB4133460.1"/>
    </source>
</evidence>
<protein>
    <submittedName>
        <fullName evidence="1">Uncharacterized protein</fullName>
    </submittedName>
</protein>
<organism evidence="1">
    <name type="scientific">uncultured Caudovirales phage</name>
    <dbReference type="NCBI Taxonomy" id="2100421"/>
    <lineage>
        <taxon>Viruses</taxon>
        <taxon>Duplodnaviria</taxon>
        <taxon>Heunggongvirae</taxon>
        <taxon>Uroviricota</taxon>
        <taxon>Caudoviricetes</taxon>
        <taxon>Peduoviridae</taxon>
        <taxon>Maltschvirus</taxon>
        <taxon>Maltschvirus maltsch</taxon>
    </lineage>
</organism>
<gene>
    <name evidence="1" type="ORF">UFOVP250_192</name>
</gene>
<accession>A0A6J5LKE6</accession>
<sequence>MANKFTSQILRDTVTESIIKITGTFDATTNESNVSRIQANTLYGALDANGVMLRTSASKSNTALPYYNLQLTGLKYYVNFSTNVIGSTEIFWNGGGVNAQAQYANSATIFHLNGDGEFGLGEQLPSILNNSIGGNGDLGIQTQGVTANASYTMIVTLRKDNAMYQRGQFSDPAAFNAGPYSLAP</sequence>
<proteinExistence type="predicted"/>
<dbReference type="EMBL" id="LR796270">
    <property type="protein sequence ID" value="CAB4133460.1"/>
    <property type="molecule type" value="Genomic_DNA"/>
</dbReference>